<protein>
    <submittedName>
        <fullName evidence="2">Uncharacterized protein</fullName>
    </submittedName>
</protein>
<feature type="signal peptide" evidence="1">
    <location>
        <begin position="1"/>
        <end position="17"/>
    </location>
</feature>
<sequence>MNMLIFFLLLAVPFVGGNLLKTMSKEEYRQQHGKHIDQWLKDQGMTWEEFVKKLDAEVRPLATDNDVEPTYMPDFLEGHEPSRYGITWDDIYKLFPPWERAYLPYAVREDDEFPTPSVPWRDEVEYIDSNKVHNYYNEEMASKMMRRPAHDKYAAPWAFGEFFRHLKKKNPKNYDV</sequence>
<keyword evidence="1" id="KW-0732">Signal</keyword>
<evidence type="ECO:0000313" key="3">
    <source>
        <dbReference type="Proteomes" id="UP000298663"/>
    </source>
</evidence>
<accession>A0A4U5LPU2</accession>
<reference evidence="2 3" key="2">
    <citation type="journal article" date="2019" name="G3 (Bethesda)">
        <title>Hybrid Assembly of the Genome of the Entomopathogenic Nematode Steinernema carpocapsae Identifies the X-Chromosome.</title>
        <authorList>
            <person name="Serra L."/>
            <person name="Macchietto M."/>
            <person name="Macias-Munoz A."/>
            <person name="McGill C.J."/>
            <person name="Rodriguez I.M."/>
            <person name="Rodriguez B."/>
            <person name="Murad R."/>
            <person name="Mortazavi A."/>
        </authorList>
    </citation>
    <scope>NUCLEOTIDE SEQUENCE [LARGE SCALE GENOMIC DNA]</scope>
    <source>
        <strain evidence="2 3">ALL</strain>
    </source>
</reference>
<comment type="caution">
    <text evidence="2">The sequence shown here is derived from an EMBL/GenBank/DDBJ whole genome shotgun (WGS) entry which is preliminary data.</text>
</comment>
<reference evidence="2 3" key="1">
    <citation type="journal article" date="2015" name="Genome Biol.">
        <title>Comparative genomics of Steinernema reveals deeply conserved gene regulatory networks.</title>
        <authorList>
            <person name="Dillman A.R."/>
            <person name="Macchietto M."/>
            <person name="Porter C.F."/>
            <person name="Rogers A."/>
            <person name="Williams B."/>
            <person name="Antoshechkin I."/>
            <person name="Lee M.M."/>
            <person name="Goodwin Z."/>
            <person name="Lu X."/>
            <person name="Lewis E.E."/>
            <person name="Goodrich-Blair H."/>
            <person name="Stock S.P."/>
            <person name="Adams B.J."/>
            <person name="Sternberg P.W."/>
            <person name="Mortazavi A."/>
        </authorList>
    </citation>
    <scope>NUCLEOTIDE SEQUENCE [LARGE SCALE GENOMIC DNA]</scope>
    <source>
        <strain evidence="2 3">ALL</strain>
    </source>
</reference>
<feature type="chain" id="PRO_5020409252" evidence="1">
    <location>
        <begin position="18"/>
        <end position="176"/>
    </location>
</feature>
<evidence type="ECO:0000256" key="1">
    <source>
        <dbReference type="SAM" id="SignalP"/>
    </source>
</evidence>
<organism evidence="2 3">
    <name type="scientific">Steinernema carpocapsae</name>
    <name type="common">Entomopathogenic nematode</name>
    <dbReference type="NCBI Taxonomy" id="34508"/>
    <lineage>
        <taxon>Eukaryota</taxon>
        <taxon>Metazoa</taxon>
        <taxon>Ecdysozoa</taxon>
        <taxon>Nematoda</taxon>
        <taxon>Chromadorea</taxon>
        <taxon>Rhabditida</taxon>
        <taxon>Tylenchina</taxon>
        <taxon>Panagrolaimomorpha</taxon>
        <taxon>Strongyloidoidea</taxon>
        <taxon>Steinernematidae</taxon>
        <taxon>Steinernema</taxon>
    </lineage>
</organism>
<dbReference type="AlphaFoldDB" id="A0A4U5LPU2"/>
<gene>
    <name evidence="2" type="ORF">L596_030569</name>
</gene>
<dbReference type="EMBL" id="AZBU02000014">
    <property type="protein sequence ID" value="TKR57929.1"/>
    <property type="molecule type" value="Genomic_DNA"/>
</dbReference>
<keyword evidence="3" id="KW-1185">Reference proteome</keyword>
<evidence type="ECO:0000313" key="2">
    <source>
        <dbReference type="EMBL" id="TKR57929.1"/>
    </source>
</evidence>
<proteinExistence type="predicted"/>
<name>A0A4U5LPU2_STECR</name>
<dbReference type="Proteomes" id="UP000298663">
    <property type="component" value="Unassembled WGS sequence"/>
</dbReference>